<dbReference type="Proteomes" id="UP000516437">
    <property type="component" value="Chromosome 8"/>
</dbReference>
<evidence type="ECO:0000313" key="1">
    <source>
        <dbReference type="EMBL" id="KAB1203500.1"/>
    </source>
</evidence>
<keyword evidence="2" id="KW-1185">Reference proteome</keyword>
<dbReference type="GO" id="GO:0005634">
    <property type="term" value="C:nucleus"/>
    <property type="evidence" value="ECO:0007669"/>
    <property type="project" value="TreeGrafter"/>
</dbReference>
<dbReference type="AlphaFoldDB" id="A0A6A1UWP4"/>
<comment type="caution">
    <text evidence="1">The sequence shown here is derived from an EMBL/GenBank/DDBJ whole genome shotgun (WGS) entry which is preliminary data.</text>
</comment>
<dbReference type="PANTHER" id="PTHR34661:SF1">
    <property type="entry name" value="INCREASED DNA METHYLATION 3"/>
    <property type="match status" value="1"/>
</dbReference>
<dbReference type="PANTHER" id="PTHR34661">
    <property type="entry name" value="INCREASED DNA METHYLATION 3"/>
    <property type="match status" value="1"/>
</dbReference>
<dbReference type="EMBL" id="RXIC02000026">
    <property type="protein sequence ID" value="KAB1203500.1"/>
    <property type="molecule type" value="Genomic_DNA"/>
</dbReference>
<proteinExistence type="predicted"/>
<protein>
    <recommendedName>
        <fullName evidence="3">Increased DNA methylation 3</fullName>
    </recommendedName>
</protein>
<dbReference type="OrthoDB" id="1211981at2759"/>
<accession>A0A6A1UWP4</accession>
<sequence length="425" mass="47396">MDLEDTSGSPTSSVQPSFDDQHFVLNFIMSTIFGPDIKSDNRRYSAVQRSIEGLAPYTFRDLGPSYVSISLLERLYYYMMRNANPGLVLEPNMLHMYLKGNLPSPSSGLIEESKQFTSLFPLNLHKQIWFPASFRIVKGIVLIDDPIVSYMKEQDVERFKSLSGIVNLKINMDEVLCYEREYNSGNGNGEHNCMKGGVDTASEYAAKRYSDSSTRFQLKYKRRQWHNPQSMKAFPHVVPVSKHQSEKGMLEGTCKLDRPVMMPLLSIPNVEDCDSDSSILLDGTARRGTVGPAVGAMDIGISKAAYLFRVALPGVKKDNCNLLGLYLGSSQEGASSDFKGIGRKLSHGQFSCEIESSGKVHLRGLTTGGRTITKRSRVFEMEFRQLCPPGPFTLSFNLPGPVDPRLFAPNFRSDGIFEGVVVKHE</sequence>
<organism evidence="1 2">
    <name type="scientific">Morella rubra</name>
    <name type="common">Chinese bayberry</name>
    <dbReference type="NCBI Taxonomy" id="262757"/>
    <lineage>
        <taxon>Eukaryota</taxon>
        <taxon>Viridiplantae</taxon>
        <taxon>Streptophyta</taxon>
        <taxon>Embryophyta</taxon>
        <taxon>Tracheophyta</taxon>
        <taxon>Spermatophyta</taxon>
        <taxon>Magnoliopsida</taxon>
        <taxon>eudicotyledons</taxon>
        <taxon>Gunneridae</taxon>
        <taxon>Pentapetalae</taxon>
        <taxon>rosids</taxon>
        <taxon>fabids</taxon>
        <taxon>Fagales</taxon>
        <taxon>Myricaceae</taxon>
        <taxon>Morella</taxon>
    </lineage>
</organism>
<dbReference type="InterPro" id="IPR039321">
    <property type="entry name" value="IDM2/3-like"/>
</dbReference>
<reference evidence="1 2" key="1">
    <citation type="journal article" date="2019" name="Plant Biotechnol. J.">
        <title>The red bayberry genome and genetic basis of sex determination.</title>
        <authorList>
            <person name="Jia H.M."/>
            <person name="Jia H.J."/>
            <person name="Cai Q.L."/>
            <person name="Wang Y."/>
            <person name="Zhao H.B."/>
            <person name="Yang W.F."/>
            <person name="Wang G.Y."/>
            <person name="Li Y.H."/>
            <person name="Zhan D.L."/>
            <person name="Shen Y.T."/>
            <person name="Niu Q.F."/>
            <person name="Chang L."/>
            <person name="Qiu J."/>
            <person name="Zhao L."/>
            <person name="Xie H.B."/>
            <person name="Fu W.Y."/>
            <person name="Jin J."/>
            <person name="Li X.W."/>
            <person name="Jiao Y."/>
            <person name="Zhou C.C."/>
            <person name="Tu T."/>
            <person name="Chai C.Y."/>
            <person name="Gao J.L."/>
            <person name="Fan L.J."/>
            <person name="van de Weg E."/>
            <person name="Wang J.Y."/>
            <person name="Gao Z.S."/>
        </authorList>
    </citation>
    <scope>NUCLEOTIDE SEQUENCE [LARGE SCALE GENOMIC DNA]</scope>
    <source>
        <tissue evidence="1">Leaves</tissue>
    </source>
</reference>
<evidence type="ECO:0000313" key="2">
    <source>
        <dbReference type="Proteomes" id="UP000516437"/>
    </source>
</evidence>
<evidence type="ECO:0008006" key="3">
    <source>
        <dbReference type="Google" id="ProtNLM"/>
    </source>
</evidence>
<name>A0A6A1UWP4_9ROSI</name>
<gene>
    <name evidence="1" type="ORF">CJ030_MR8G007378</name>
</gene>